<organism evidence="3 4">
    <name type="scientific">Yinghuangia aomiensis</name>
    <dbReference type="NCBI Taxonomy" id="676205"/>
    <lineage>
        <taxon>Bacteria</taxon>
        <taxon>Bacillati</taxon>
        <taxon>Actinomycetota</taxon>
        <taxon>Actinomycetes</taxon>
        <taxon>Kitasatosporales</taxon>
        <taxon>Streptomycetaceae</taxon>
        <taxon>Yinghuangia</taxon>
    </lineage>
</organism>
<dbReference type="PANTHER" id="PTHR46696:SF1">
    <property type="entry name" value="CYTOCHROME P450 YJIB-RELATED"/>
    <property type="match status" value="1"/>
</dbReference>
<dbReference type="PANTHER" id="PTHR46696">
    <property type="entry name" value="P450, PUTATIVE (EUROFUNG)-RELATED"/>
    <property type="match status" value="1"/>
</dbReference>
<gene>
    <name evidence="3" type="ORF">GCM10023205_20260</name>
</gene>
<comment type="caution">
    <text evidence="3">The sequence shown here is derived from an EMBL/GenBank/DDBJ whole genome shotgun (WGS) entry which is preliminary data.</text>
</comment>
<protein>
    <submittedName>
        <fullName evidence="3">Cytochrome P450</fullName>
    </submittedName>
</protein>
<keyword evidence="4" id="KW-1185">Reference proteome</keyword>
<dbReference type="EMBL" id="BAABHS010000006">
    <property type="protein sequence ID" value="GAA4957774.1"/>
    <property type="molecule type" value="Genomic_DNA"/>
</dbReference>
<dbReference type="Gene3D" id="1.10.630.10">
    <property type="entry name" value="Cytochrome P450"/>
    <property type="match status" value="1"/>
</dbReference>
<comment type="similarity">
    <text evidence="1">Belongs to the cytochrome P450 family.</text>
</comment>
<name>A0ABP9H059_9ACTN</name>
<evidence type="ECO:0000256" key="2">
    <source>
        <dbReference type="SAM" id="MobiDB-lite"/>
    </source>
</evidence>
<dbReference type="Proteomes" id="UP001500466">
    <property type="component" value="Unassembled WGS sequence"/>
</dbReference>
<reference evidence="4" key="1">
    <citation type="journal article" date="2019" name="Int. J. Syst. Evol. Microbiol.">
        <title>The Global Catalogue of Microorganisms (GCM) 10K type strain sequencing project: providing services to taxonomists for standard genome sequencing and annotation.</title>
        <authorList>
            <consortium name="The Broad Institute Genomics Platform"/>
            <consortium name="The Broad Institute Genome Sequencing Center for Infectious Disease"/>
            <person name="Wu L."/>
            <person name="Ma J."/>
        </authorList>
    </citation>
    <scope>NUCLEOTIDE SEQUENCE [LARGE SCALE GENOMIC DNA]</scope>
    <source>
        <strain evidence="4">JCM 17986</strain>
    </source>
</reference>
<dbReference type="PROSITE" id="PS00086">
    <property type="entry name" value="CYTOCHROME_P450"/>
    <property type="match status" value="1"/>
</dbReference>
<dbReference type="InterPro" id="IPR002397">
    <property type="entry name" value="Cyt_P450_B"/>
</dbReference>
<feature type="region of interest" description="Disordered" evidence="2">
    <location>
        <begin position="1"/>
        <end position="37"/>
    </location>
</feature>
<feature type="region of interest" description="Disordered" evidence="2">
    <location>
        <begin position="442"/>
        <end position="499"/>
    </location>
</feature>
<evidence type="ECO:0000313" key="4">
    <source>
        <dbReference type="Proteomes" id="UP001500466"/>
    </source>
</evidence>
<feature type="compositionally biased region" description="Low complexity" evidence="2">
    <location>
        <begin position="460"/>
        <end position="488"/>
    </location>
</feature>
<dbReference type="RefSeq" id="WP_425584889.1">
    <property type="nucleotide sequence ID" value="NZ_BAABHS010000006.1"/>
</dbReference>
<accession>A0ABP9H059</accession>
<dbReference type="SUPFAM" id="SSF48264">
    <property type="entry name" value="Cytochrome P450"/>
    <property type="match status" value="1"/>
</dbReference>
<evidence type="ECO:0000256" key="1">
    <source>
        <dbReference type="ARBA" id="ARBA00010617"/>
    </source>
</evidence>
<proteinExistence type="inferred from homology"/>
<dbReference type="InterPro" id="IPR036396">
    <property type="entry name" value="Cyt_P450_sf"/>
</dbReference>
<evidence type="ECO:0000313" key="3">
    <source>
        <dbReference type="EMBL" id="GAA4957774.1"/>
    </source>
</evidence>
<dbReference type="PRINTS" id="PR00359">
    <property type="entry name" value="BP450"/>
</dbReference>
<sequence length="511" mass="54922">MTASSTPSSAGGTSASSAHTSHSGAMPPPGCPAHAGAVRLSGDEHRTDPMGVYEQLREKHGPVAPVLVEGDLPAWLVLGYRENLEVVRTPNRFSRDSRIWNSLLQGHVPEDSPLLPMIGWRPLCVFVDGAEHERLRAAVTESLAKLDRRGIRRYVTRFAGQLIDRFVADGEADLVSKFAEHLPMLVLTQLFGMPEEYGPRLVEATLDLIKGSETAFESDVFVTETVRAHVARRREEPAHDFTSLLMAHPANLDDEEVAQHLRLILISANETTTICIGNTLHLVMTDHRFRASLAGVRMTLPDAVEQVLWDEPSIMVCPARWATGDTEIGNVQVKAGDMLLLGLAAGNTDPAVRPDLTMPMHGNRSHLAFSGGPHECPGQDIGRAITETAVDVLLTRLPDVELAVADEDLVWVSSWMSRHLTELPVRFKPGSVDDTAARNVVPSQAARPERVGAVPPPGPDAEAGGPAAAGANAVAAAPAAGAVPTAEEPPSRPRKSLGARIAGWFGIGKRR</sequence>
<dbReference type="CDD" id="cd20623">
    <property type="entry name" value="CYP_unk"/>
    <property type="match status" value="1"/>
</dbReference>
<dbReference type="InterPro" id="IPR017972">
    <property type="entry name" value="Cyt_P450_CS"/>
</dbReference>
<feature type="compositionally biased region" description="Low complexity" evidence="2">
    <location>
        <begin position="1"/>
        <end position="25"/>
    </location>
</feature>